<organism evidence="1 2">
    <name type="scientific">Racocetra persica</name>
    <dbReference type="NCBI Taxonomy" id="160502"/>
    <lineage>
        <taxon>Eukaryota</taxon>
        <taxon>Fungi</taxon>
        <taxon>Fungi incertae sedis</taxon>
        <taxon>Mucoromycota</taxon>
        <taxon>Glomeromycotina</taxon>
        <taxon>Glomeromycetes</taxon>
        <taxon>Diversisporales</taxon>
        <taxon>Gigasporaceae</taxon>
        <taxon>Racocetra</taxon>
    </lineage>
</organism>
<feature type="non-terminal residue" evidence="1">
    <location>
        <position position="74"/>
    </location>
</feature>
<proteinExistence type="predicted"/>
<protein>
    <submittedName>
        <fullName evidence="1">4485_t:CDS:1</fullName>
    </submittedName>
</protein>
<evidence type="ECO:0000313" key="2">
    <source>
        <dbReference type="Proteomes" id="UP000789920"/>
    </source>
</evidence>
<reference evidence="1" key="1">
    <citation type="submission" date="2021-06" db="EMBL/GenBank/DDBJ databases">
        <authorList>
            <person name="Kallberg Y."/>
            <person name="Tangrot J."/>
            <person name="Rosling A."/>
        </authorList>
    </citation>
    <scope>NUCLEOTIDE SEQUENCE</scope>
    <source>
        <strain evidence="1">MA461A</strain>
    </source>
</reference>
<accession>A0ACA9QTI0</accession>
<gene>
    <name evidence="1" type="ORF">RPERSI_LOCUS15644</name>
</gene>
<dbReference type="EMBL" id="CAJVQC010037793">
    <property type="protein sequence ID" value="CAG8764646.1"/>
    <property type="molecule type" value="Genomic_DNA"/>
</dbReference>
<name>A0ACA9QTI0_9GLOM</name>
<comment type="caution">
    <text evidence="1">The sequence shown here is derived from an EMBL/GenBank/DDBJ whole genome shotgun (WGS) entry which is preliminary data.</text>
</comment>
<keyword evidence="2" id="KW-1185">Reference proteome</keyword>
<dbReference type="Proteomes" id="UP000789920">
    <property type="component" value="Unassembled WGS sequence"/>
</dbReference>
<evidence type="ECO:0000313" key="1">
    <source>
        <dbReference type="EMBL" id="CAG8764646.1"/>
    </source>
</evidence>
<sequence>MSTSNTTIQETRHCTRCKKDKPISEFTRQSGKITDMPSIPLNIADTPSISLDIADSPSIPLDIIHTPSLHLDTE</sequence>